<proteinExistence type="predicted"/>
<reference evidence="1 2" key="1">
    <citation type="submission" date="2018-10" db="EMBL/GenBank/DDBJ databases">
        <title>Pan-genome distribution and transcriptional activeness of fungal secondary metabolism genes in Aspergillus section Fumigati.</title>
        <authorList>
            <person name="Takahashi H."/>
            <person name="Umemura M."/>
            <person name="Ninomiya A."/>
            <person name="Kusuya Y."/>
            <person name="Urayama S."/>
            <person name="Shimizu M."/>
            <person name="Watanabe A."/>
            <person name="Kamei K."/>
            <person name="Yaguchi T."/>
            <person name="Hagiwara D."/>
        </authorList>
    </citation>
    <scope>NUCLEOTIDE SEQUENCE [LARGE SCALE GENOMIC DNA]</scope>
    <source>
        <strain evidence="1 2">IFM 55266</strain>
    </source>
</reference>
<dbReference type="GeneID" id="67000662"/>
<sequence>MKWFRGVWLSIWHGTKSGIISAEDNSNMHHNTAKTWPSRSAKTGLNVASDNNTQPVSAIEELRCERCRGRRSPAYHCRHWQDPVQHPAVGICSRRRTGCASAKEVVERDGRIKRLGELPAYGSTCGPEHKVGQIETSPILLSR</sequence>
<dbReference type="AlphaFoldDB" id="A0A9P3BKH5"/>
<dbReference type="Proteomes" id="UP001043456">
    <property type="component" value="Unassembled WGS sequence"/>
</dbReference>
<evidence type="ECO:0000313" key="1">
    <source>
        <dbReference type="EMBL" id="GIJ92772.1"/>
    </source>
</evidence>
<dbReference type="OrthoDB" id="4445556at2759"/>
<protein>
    <submittedName>
        <fullName evidence="1">Uncharacterized protein</fullName>
    </submittedName>
</protein>
<gene>
    <name evidence="1" type="ORF">Asppvi_002050</name>
</gene>
<comment type="caution">
    <text evidence="1">The sequence shown here is derived from an EMBL/GenBank/DDBJ whole genome shotgun (WGS) entry which is preliminary data.</text>
</comment>
<keyword evidence="2" id="KW-1185">Reference proteome</keyword>
<name>A0A9P3BKH5_9EURO</name>
<accession>A0A9P3BKH5</accession>
<evidence type="ECO:0000313" key="2">
    <source>
        <dbReference type="Proteomes" id="UP001043456"/>
    </source>
</evidence>
<organism evidence="1 2">
    <name type="scientific">Aspergillus pseudoviridinutans</name>
    <dbReference type="NCBI Taxonomy" id="1517512"/>
    <lineage>
        <taxon>Eukaryota</taxon>
        <taxon>Fungi</taxon>
        <taxon>Dikarya</taxon>
        <taxon>Ascomycota</taxon>
        <taxon>Pezizomycotina</taxon>
        <taxon>Eurotiomycetes</taxon>
        <taxon>Eurotiomycetidae</taxon>
        <taxon>Eurotiales</taxon>
        <taxon>Aspergillaceae</taxon>
        <taxon>Aspergillus</taxon>
        <taxon>Aspergillus subgen. Fumigati</taxon>
    </lineage>
</organism>
<dbReference type="RefSeq" id="XP_043163518.1">
    <property type="nucleotide sequence ID" value="XM_043307583.1"/>
</dbReference>
<dbReference type="EMBL" id="BHVY01000013">
    <property type="protein sequence ID" value="GIJ92772.1"/>
    <property type="molecule type" value="Genomic_DNA"/>
</dbReference>